<protein>
    <recommendedName>
        <fullName evidence="9">Wax synthase domain-containing protein</fullName>
    </recommendedName>
</protein>
<feature type="transmembrane region" description="Helical" evidence="8">
    <location>
        <begin position="86"/>
        <end position="107"/>
    </location>
</feature>
<evidence type="ECO:0000256" key="1">
    <source>
        <dbReference type="ARBA" id="ARBA00004141"/>
    </source>
</evidence>
<dbReference type="PANTHER" id="PTHR31595:SF67">
    <property type="entry name" value="WAX SYNTHASE DOMAIN-CONTAINING PROTEIN"/>
    <property type="match status" value="1"/>
</dbReference>
<name>A0A3M2RQW7_9HYPO</name>
<dbReference type="GO" id="GO:0006629">
    <property type="term" value="P:lipid metabolic process"/>
    <property type="evidence" value="ECO:0007669"/>
    <property type="project" value="InterPro"/>
</dbReference>
<evidence type="ECO:0000256" key="2">
    <source>
        <dbReference type="ARBA" id="ARBA00007282"/>
    </source>
</evidence>
<accession>A0A3M2RQW7</accession>
<evidence type="ECO:0000256" key="5">
    <source>
        <dbReference type="ARBA" id="ARBA00022989"/>
    </source>
</evidence>
<evidence type="ECO:0000256" key="3">
    <source>
        <dbReference type="ARBA" id="ARBA00022679"/>
    </source>
</evidence>
<dbReference type="InterPro" id="IPR032805">
    <property type="entry name" value="Wax_synthase_dom"/>
</dbReference>
<evidence type="ECO:0000259" key="9">
    <source>
        <dbReference type="Pfam" id="PF13813"/>
    </source>
</evidence>
<comment type="similarity">
    <text evidence="2">Belongs to the wax synthase family.</text>
</comment>
<feature type="transmembrane region" description="Helical" evidence="8">
    <location>
        <begin position="32"/>
        <end position="50"/>
    </location>
</feature>
<feature type="region of interest" description="Disordered" evidence="7">
    <location>
        <begin position="127"/>
        <end position="162"/>
    </location>
</feature>
<dbReference type="InterPro" id="IPR044851">
    <property type="entry name" value="Wax_synthase"/>
</dbReference>
<evidence type="ECO:0000256" key="4">
    <source>
        <dbReference type="ARBA" id="ARBA00022692"/>
    </source>
</evidence>
<evidence type="ECO:0000313" key="11">
    <source>
        <dbReference type="Proteomes" id="UP000277212"/>
    </source>
</evidence>
<dbReference type="GO" id="GO:0008374">
    <property type="term" value="F:O-acyltransferase activity"/>
    <property type="evidence" value="ECO:0007669"/>
    <property type="project" value="InterPro"/>
</dbReference>
<gene>
    <name evidence="10" type="ORF">CDV36_012669</name>
</gene>
<dbReference type="Proteomes" id="UP000277212">
    <property type="component" value="Unassembled WGS sequence"/>
</dbReference>
<keyword evidence="6 8" id="KW-0472">Membrane</keyword>
<evidence type="ECO:0000256" key="7">
    <source>
        <dbReference type="SAM" id="MobiDB-lite"/>
    </source>
</evidence>
<proteinExistence type="inferred from homology"/>
<dbReference type="EMBL" id="NKUJ01000324">
    <property type="protein sequence ID" value="RMJ07730.1"/>
    <property type="molecule type" value="Genomic_DNA"/>
</dbReference>
<keyword evidence="4 8" id="KW-0812">Transmembrane</keyword>
<evidence type="ECO:0000256" key="6">
    <source>
        <dbReference type="ARBA" id="ARBA00023136"/>
    </source>
</evidence>
<reference evidence="10 11" key="1">
    <citation type="submission" date="2017-06" db="EMBL/GenBank/DDBJ databases">
        <title>Comparative genomic analysis of Ambrosia Fusariam Clade fungi.</title>
        <authorList>
            <person name="Stajich J.E."/>
            <person name="Carrillo J."/>
            <person name="Kijimoto T."/>
            <person name="Eskalen A."/>
            <person name="O'Donnell K."/>
            <person name="Kasson M."/>
        </authorList>
    </citation>
    <scope>NUCLEOTIDE SEQUENCE [LARGE SCALE GENOMIC DNA]</scope>
    <source>
        <strain evidence="10">UCR3666</strain>
    </source>
</reference>
<dbReference type="PANTHER" id="PTHR31595">
    <property type="entry name" value="LONG-CHAIN-ALCOHOL O-FATTY-ACYLTRANSFERASE 3-RELATED"/>
    <property type="match status" value="1"/>
</dbReference>
<feature type="transmembrane region" description="Helical" evidence="8">
    <location>
        <begin position="256"/>
        <end position="275"/>
    </location>
</feature>
<feature type="domain" description="Wax synthase" evidence="9">
    <location>
        <begin position="342"/>
        <end position="430"/>
    </location>
</feature>
<dbReference type="OrthoDB" id="2796277at2759"/>
<evidence type="ECO:0000256" key="8">
    <source>
        <dbReference type="SAM" id="Phobius"/>
    </source>
</evidence>
<keyword evidence="5 8" id="KW-1133">Transmembrane helix</keyword>
<dbReference type="Pfam" id="PF13813">
    <property type="entry name" value="MBOAT_2"/>
    <property type="match status" value="1"/>
</dbReference>
<comment type="subcellular location">
    <subcellularLocation>
        <location evidence="1">Membrane</location>
        <topology evidence="1">Multi-pass membrane protein</topology>
    </subcellularLocation>
</comment>
<comment type="caution">
    <text evidence="10">The sequence shown here is derived from an EMBL/GenBank/DDBJ whole genome shotgun (WGS) entry which is preliminary data.</text>
</comment>
<keyword evidence="11" id="KW-1185">Reference proteome</keyword>
<dbReference type="GO" id="GO:0016020">
    <property type="term" value="C:membrane"/>
    <property type="evidence" value="ECO:0007669"/>
    <property type="project" value="UniProtKB-SubCell"/>
</dbReference>
<feature type="transmembrane region" description="Helical" evidence="8">
    <location>
        <begin position="62"/>
        <end position="80"/>
    </location>
</feature>
<evidence type="ECO:0000313" key="10">
    <source>
        <dbReference type="EMBL" id="RMJ07730.1"/>
    </source>
</evidence>
<dbReference type="AlphaFoldDB" id="A0A3M2RQW7"/>
<keyword evidence="3" id="KW-0808">Transferase</keyword>
<sequence length="532" mass="60879">MTLLPDLGDIARIEYREAFARAVAEGTRSPLVIPYCLLGPFILPPVYLAIPHRNRPWLYRSRWLIVGSVVAFNINIIRTMSSMNVACAYASGLMGIWGILSTLNLLVWTDPQSNYARAIKVAKDSTKMNGASKHHAKETNGFSKEDGLRQRKPGSVPEAKANGEHNVLEDSGCVWQTFPENGSFGERLNWTFDLATNFRKIGWNCSIASVPRPNIPHNIRDGDPVSLKGMPIVSRSGYQRSLTQAEFVWTRIRNVAVMYVMLDFLAVFVIKDPYFVYGPDHGLELPPFLNRLPPWLLLLCRELLSLAGIFGPIQAMFNLHDLYQYFAFSPLFPARGELWQYTSIFGSFSQVLDRGLAGWWGSWWHQTFRLQFVAPAKYLVDQGYLSKKTLLTQVITMYISFFQSGLLHAAGSISCMRETKIWRSPCFFLLQPPGIVLQHAVNHAIDRYLPGTPRRLRQVFNLVSSLAWLYLTAPFFTDDIASTGLWLLEPVPISPLRWLGFGHPNDHWWRWNREMFPYWHSDKSWWKSGLQM</sequence>
<organism evidence="10 11">
    <name type="scientific">Fusarium kuroshium</name>
    <dbReference type="NCBI Taxonomy" id="2010991"/>
    <lineage>
        <taxon>Eukaryota</taxon>
        <taxon>Fungi</taxon>
        <taxon>Dikarya</taxon>
        <taxon>Ascomycota</taxon>
        <taxon>Pezizomycotina</taxon>
        <taxon>Sordariomycetes</taxon>
        <taxon>Hypocreomycetidae</taxon>
        <taxon>Hypocreales</taxon>
        <taxon>Nectriaceae</taxon>
        <taxon>Fusarium</taxon>
        <taxon>Fusarium solani species complex</taxon>
    </lineage>
</organism>